<dbReference type="InterPro" id="IPR001387">
    <property type="entry name" value="Cro/C1-type_HTH"/>
</dbReference>
<accession>A0ABP5G1B0</accession>
<name>A0ABP5G1B0_9ACTN</name>
<dbReference type="RefSeq" id="WP_344667388.1">
    <property type="nucleotide sequence ID" value="NZ_BAAAQN010000024.1"/>
</dbReference>
<organism evidence="2 3">
    <name type="scientific">Catenulispora yoronensis</name>
    <dbReference type="NCBI Taxonomy" id="450799"/>
    <lineage>
        <taxon>Bacteria</taxon>
        <taxon>Bacillati</taxon>
        <taxon>Actinomycetota</taxon>
        <taxon>Actinomycetes</taxon>
        <taxon>Catenulisporales</taxon>
        <taxon>Catenulisporaceae</taxon>
        <taxon>Catenulispora</taxon>
    </lineage>
</organism>
<evidence type="ECO:0000313" key="3">
    <source>
        <dbReference type="Proteomes" id="UP001500751"/>
    </source>
</evidence>
<evidence type="ECO:0000313" key="2">
    <source>
        <dbReference type="EMBL" id="GAA2036995.1"/>
    </source>
</evidence>
<dbReference type="Proteomes" id="UP001500751">
    <property type="component" value="Unassembled WGS sequence"/>
</dbReference>
<dbReference type="SUPFAM" id="SSF47413">
    <property type="entry name" value="lambda repressor-like DNA-binding domains"/>
    <property type="match status" value="1"/>
</dbReference>
<comment type="caution">
    <text evidence="2">The sequence shown here is derived from an EMBL/GenBank/DDBJ whole genome shotgun (WGS) entry which is preliminary data.</text>
</comment>
<sequence>MPANSERSQPVSGINVLRWELGNELRTLRIRAGRSIADAANELECSPAKISRMENGQRGAVARDVRDLCVFYDAPEEQREQLMKLSKEAAAADQNSSSTIAAKYATYVALESKARSLWNYESTFIPGMLQTERYARLVVSLNGDLVGEDVERHVAVRMSRQRRIWDADAEDTLTAVIVVDENVLWRPAGMDKRNRAIREEQVDRLIQASRLPNVTLRIIPYEANFYQGMEGATINLLDVDEGADKASSTCYLEGIFIDLFVRGHSEIAMVVAKFAKLTEKALSPSDTRKFLMRIAKGNYEHWTTARPSGSAEDGEG</sequence>
<evidence type="ECO:0000259" key="1">
    <source>
        <dbReference type="PROSITE" id="PS50943"/>
    </source>
</evidence>
<reference evidence="3" key="1">
    <citation type="journal article" date="2019" name="Int. J. Syst. Evol. Microbiol.">
        <title>The Global Catalogue of Microorganisms (GCM) 10K type strain sequencing project: providing services to taxonomists for standard genome sequencing and annotation.</title>
        <authorList>
            <consortium name="The Broad Institute Genomics Platform"/>
            <consortium name="The Broad Institute Genome Sequencing Center for Infectious Disease"/>
            <person name="Wu L."/>
            <person name="Ma J."/>
        </authorList>
    </citation>
    <scope>NUCLEOTIDE SEQUENCE [LARGE SCALE GENOMIC DNA]</scope>
    <source>
        <strain evidence="3">JCM 16014</strain>
    </source>
</reference>
<dbReference type="Pfam" id="PF13560">
    <property type="entry name" value="HTH_31"/>
    <property type="match status" value="1"/>
</dbReference>
<dbReference type="EMBL" id="BAAAQN010000024">
    <property type="protein sequence ID" value="GAA2036995.1"/>
    <property type="molecule type" value="Genomic_DNA"/>
</dbReference>
<keyword evidence="3" id="KW-1185">Reference proteome</keyword>
<dbReference type="InterPro" id="IPR010982">
    <property type="entry name" value="Lambda_DNA-bd_dom_sf"/>
</dbReference>
<dbReference type="SMART" id="SM00530">
    <property type="entry name" value="HTH_XRE"/>
    <property type="match status" value="1"/>
</dbReference>
<gene>
    <name evidence="2" type="ORF">GCM10009839_42690</name>
</gene>
<dbReference type="PROSITE" id="PS50943">
    <property type="entry name" value="HTH_CROC1"/>
    <property type="match status" value="1"/>
</dbReference>
<dbReference type="Gene3D" id="1.10.260.40">
    <property type="entry name" value="lambda repressor-like DNA-binding domains"/>
    <property type="match status" value="1"/>
</dbReference>
<dbReference type="CDD" id="cd00093">
    <property type="entry name" value="HTH_XRE"/>
    <property type="match status" value="1"/>
</dbReference>
<protein>
    <submittedName>
        <fullName evidence="2">Helix-turn-helix transcriptional regulator</fullName>
    </submittedName>
</protein>
<dbReference type="InterPro" id="IPR043917">
    <property type="entry name" value="DUF5753"/>
</dbReference>
<feature type="domain" description="HTH cro/C1-type" evidence="1">
    <location>
        <begin position="25"/>
        <end position="79"/>
    </location>
</feature>
<dbReference type="Pfam" id="PF19054">
    <property type="entry name" value="DUF5753"/>
    <property type="match status" value="1"/>
</dbReference>
<proteinExistence type="predicted"/>